<dbReference type="InterPro" id="IPR023296">
    <property type="entry name" value="Glyco_hydro_beta-prop_sf"/>
</dbReference>
<dbReference type="AlphaFoldDB" id="A0A2S0VXL5"/>
<feature type="chain" id="PRO_5015516914" evidence="1">
    <location>
        <begin position="28"/>
        <end position="433"/>
    </location>
</feature>
<dbReference type="RefSeq" id="WP_108604956.1">
    <property type="nucleotide sequence ID" value="NZ_CP026604.1"/>
</dbReference>
<evidence type="ECO:0000313" key="2">
    <source>
        <dbReference type="EMBL" id="AWB68912.1"/>
    </source>
</evidence>
<dbReference type="Proteomes" id="UP000244441">
    <property type="component" value="Chromosome"/>
</dbReference>
<keyword evidence="2" id="KW-0378">Hydrolase</keyword>
<proteinExistence type="predicted"/>
<accession>A0A2S0VXL5</accession>
<dbReference type="CDD" id="cd08992">
    <property type="entry name" value="GH117"/>
    <property type="match status" value="1"/>
</dbReference>
<dbReference type="SUPFAM" id="SSF75005">
    <property type="entry name" value="Arabinanase/levansucrase/invertase"/>
    <property type="match status" value="1"/>
</dbReference>
<name>A0A2S0VXL5_9ALTE</name>
<reference evidence="2 3" key="1">
    <citation type="submission" date="2018-01" db="EMBL/GenBank/DDBJ databases">
        <title>Genome sequence of a Cantenovulum-like bacteria.</title>
        <authorList>
            <person name="Tan W.R."/>
            <person name="Lau N.-S."/>
            <person name="Go F."/>
            <person name="Amirul A.-A.A."/>
        </authorList>
    </citation>
    <scope>NUCLEOTIDE SEQUENCE [LARGE SCALE GENOMIC DNA]</scope>
    <source>
        <strain evidence="2 3">CCB-QB4</strain>
    </source>
</reference>
<feature type="signal peptide" evidence="1">
    <location>
        <begin position="1"/>
        <end position="27"/>
    </location>
</feature>
<dbReference type="KEGG" id="cate:C2869_03930"/>
<keyword evidence="3" id="KW-1185">Reference proteome</keyword>
<evidence type="ECO:0000313" key="3">
    <source>
        <dbReference type="Proteomes" id="UP000244441"/>
    </source>
</evidence>
<dbReference type="SMR" id="A0A2S0VXL5"/>
<keyword evidence="1" id="KW-0732">Signal</keyword>
<gene>
    <name evidence="2" type="ORF">C2869_03930</name>
</gene>
<dbReference type="EMBL" id="CP026604">
    <property type="protein sequence ID" value="AWB68912.1"/>
    <property type="molecule type" value="Genomic_DNA"/>
</dbReference>
<protein>
    <submittedName>
        <fullName evidence="2">Glycoside hydrolase</fullName>
    </submittedName>
</protein>
<dbReference type="GO" id="GO:0016787">
    <property type="term" value="F:hydrolase activity"/>
    <property type="evidence" value="ECO:0007669"/>
    <property type="project" value="UniProtKB-KW"/>
</dbReference>
<organism evidence="2 3">
    <name type="scientific">Saccharobesus litoralis</name>
    <dbReference type="NCBI Taxonomy" id="2172099"/>
    <lineage>
        <taxon>Bacteria</taxon>
        <taxon>Pseudomonadati</taxon>
        <taxon>Pseudomonadota</taxon>
        <taxon>Gammaproteobacteria</taxon>
        <taxon>Alteromonadales</taxon>
        <taxon>Alteromonadaceae</taxon>
        <taxon>Saccharobesus</taxon>
    </lineage>
</organism>
<dbReference type="Gene3D" id="2.115.10.20">
    <property type="entry name" value="Glycosyl hydrolase domain, family 43"/>
    <property type="match status" value="1"/>
</dbReference>
<evidence type="ECO:0000256" key="1">
    <source>
        <dbReference type="SAM" id="SignalP"/>
    </source>
</evidence>
<sequence>MFVKNNARGLVISLLGLLSIGTFCVQAAEQARQVFPHKMPASKPDMPLSAAMQRMFDYPAPRVQDNELFSQFKYTRLKGFDYNGGDGTISRRDPSRPIFENGQYYIWYTKRHTKVPPIGWSNAHKATDTIPSTDWDLAEIWYATSKDGFTWQEQGVAVPRPPKPYPGHRSVATPDILKWKGKYYLYYQGFVEPSGLNGDFCPVTVSYADSPNGPWTPVNKIVVHSGQKGDWDQDQTHDPQPIVYNGKIYLYYKATYNKWPDHRTKYAVANGIAMADDPLGPFTKHPLNPISNSGHEATYFPYKEGIASIVNKDGNERSTIQYAPDGVNFTIQSVISLPPTAAAPFSPDAFTNAPYAKGITWGMSHFINAGTPPNRHSMLARFDCDLSLDVHDPVMKNSGVYLKPDVYFSQGLNSKQRKAIQQRNQAFAESQKQ</sequence>
<dbReference type="OrthoDB" id="9794572at2"/>